<feature type="region of interest" description="Disordered" evidence="5">
    <location>
        <begin position="448"/>
        <end position="488"/>
    </location>
</feature>
<evidence type="ECO:0000256" key="1">
    <source>
        <dbReference type="ARBA" id="ARBA00004196"/>
    </source>
</evidence>
<dbReference type="InterPro" id="IPR050465">
    <property type="entry name" value="UPF0194_transport"/>
</dbReference>
<evidence type="ECO:0000259" key="7">
    <source>
        <dbReference type="Pfam" id="PF25917"/>
    </source>
</evidence>
<keyword evidence="6" id="KW-0472">Membrane</keyword>
<evidence type="ECO:0000256" key="5">
    <source>
        <dbReference type="SAM" id="MobiDB-lite"/>
    </source>
</evidence>
<feature type="domain" description="Multidrug resistance protein MdtA-like barrel-sandwich hybrid" evidence="7">
    <location>
        <begin position="131"/>
        <end position="267"/>
    </location>
</feature>
<dbReference type="EMBL" id="CP063767">
    <property type="protein sequence ID" value="QOY61107.1"/>
    <property type="molecule type" value="Genomic_DNA"/>
</dbReference>
<evidence type="ECO:0000313" key="9">
    <source>
        <dbReference type="EMBL" id="QOY61107.1"/>
    </source>
</evidence>
<dbReference type="Gene3D" id="2.40.420.20">
    <property type="match status" value="1"/>
</dbReference>
<dbReference type="Gene3D" id="2.40.50.100">
    <property type="match status" value="1"/>
</dbReference>
<feature type="coiled-coil region" evidence="4">
    <location>
        <begin position="163"/>
        <end position="229"/>
    </location>
</feature>
<dbReference type="GO" id="GO:0016020">
    <property type="term" value="C:membrane"/>
    <property type="evidence" value="ECO:0007669"/>
    <property type="project" value="InterPro"/>
</dbReference>
<reference evidence="9 10" key="1">
    <citation type="submission" date="2020-10" db="EMBL/GenBank/DDBJ databases">
        <title>Olsenella immobilis sp.nov., isolated from the mud in a fermentation cellar used for the production of Chinese strong-flavoured liquor.</title>
        <authorList>
            <person name="Lu L."/>
        </authorList>
    </citation>
    <scope>NUCLEOTIDE SEQUENCE [LARGE SCALE GENOMIC DNA]</scope>
    <source>
        <strain evidence="9 10">LZLJ-2</strain>
    </source>
</reference>
<dbReference type="KEGG" id="tio:INP52_02570"/>
<feature type="domain" description="YknX-like beta-barrel" evidence="8">
    <location>
        <begin position="289"/>
        <end position="374"/>
    </location>
</feature>
<proteinExistence type="inferred from homology"/>
<name>A0A7S7M996_9ACTN</name>
<gene>
    <name evidence="9" type="ORF">INP52_02570</name>
</gene>
<accession>A0A7S7M996</accession>
<dbReference type="InterPro" id="IPR006143">
    <property type="entry name" value="RND_pump_MFP"/>
</dbReference>
<comment type="subcellular location">
    <subcellularLocation>
        <location evidence="1">Cell envelope</location>
    </subcellularLocation>
</comment>
<keyword evidence="10" id="KW-1185">Reference proteome</keyword>
<dbReference type="SUPFAM" id="SSF111369">
    <property type="entry name" value="HlyD-like secretion proteins"/>
    <property type="match status" value="1"/>
</dbReference>
<dbReference type="InterPro" id="IPR058625">
    <property type="entry name" value="MdtA-like_BSH"/>
</dbReference>
<dbReference type="AlphaFoldDB" id="A0A7S7M996"/>
<feature type="transmembrane region" description="Helical" evidence="6">
    <location>
        <begin position="72"/>
        <end position="92"/>
    </location>
</feature>
<dbReference type="PANTHER" id="PTHR32347">
    <property type="entry name" value="EFFLUX SYSTEM COMPONENT YKNX-RELATED"/>
    <property type="match status" value="1"/>
</dbReference>
<sequence length="488" mass="49942">MTRETPDPQKVPSPATDETTEDTAVEPLGVIGTTGPDDLGSGSGTESEEDVETRLAYESLTRHRKARRRKKIIAASVAGGIILVAGVAWAVVGSIGSQQAQAPTLQTTPLVRGEFSESVQATGTAQPLSSVVVTPEVDGIIDEVSVAEGSTVSEGDTLLTIKNDELDRAVREAEINVRSTKAALSSAQQTYETTYAAYYTVEEVTAGDVQQAQAERDSASLQLEAAQQTYDQAVSTTAKRTVTAPSSGSVVVMNAVSGAAVGSGAESATSTGASSSASSLIQIADLSQMSVKVQVNEVDISKISVGQAARVSFSALPGTVLDAQVTRISTVASSDAAANPYGYSDSGVVTYDVELLIPEPTAELKPGMTASVEILMQNVPDALTVPASALATDDGATFYLYVMSDPATQECERREVSVVAQSATTAAIEGDVAEGDLVVLDPYAVSGTGTASSDVDGSAATVGEPEVTDIDATPTGEANFPAEGSAAA</sequence>
<evidence type="ECO:0000313" key="10">
    <source>
        <dbReference type="Proteomes" id="UP000593735"/>
    </source>
</evidence>
<evidence type="ECO:0000259" key="8">
    <source>
        <dbReference type="Pfam" id="PF25990"/>
    </source>
</evidence>
<dbReference type="NCBIfam" id="TIGR01730">
    <property type="entry name" value="RND_mfp"/>
    <property type="match status" value="1"/>
</dbReference>
<keyword evidence="6" id="KW-0812">Transmembrane</keyword>
<keyword evidence="6" id="KW-1133">Transmembrane helix</keyword>
<dbReference type="GO" id="GO:0030313">
    <property type="term" value="C:cell envelope"/>
    <property type="evidence" value="ECO:0007669"/>
    <property type="project" value="UniProtKB-SubCell"/>
</dbReference>
<dbReference type="Gene3D" id="2.40.30.170">
    <property type="match status" value="1"/>
</dbReference>
<dbReference type="InterPro" id="IPR058636">
    <property type="entry name" value="Beta-barrel_YknX"/>
</dbReference>
<comment type="similarity">
    <text evidence="2">Belongs to the membrane fusion protein (MFP) (TC 8.A.1) family.</text>
</comment>
<evidence type="ECO:0000256" key="4">
    <source>
        <dbReference type="SAM" id="Coils"/>
    </source>
</evidence>
<dbReference type="RefSeq" id="WP_194372162.1">
    <property type="nucleotide sequence ID" value="NZ_CP063767.1"/>
</dbReference>
<evidence type="ECO:0000256" key="2">
    <source>
        <dbReference type="ARBA" id="ARBA00009477"/>
    </source>
</evidence>
<dbReference type="Pfam" id="PF25917">
    <property type="entry name" value="BSH_RND"/>
    <property type="match status" value="1"/>
</dbReference>
<evidence type="ECO:0000256" key="6">
    <source>
        <dbReference type="SAM" id="Phobius"/>
    </source>
</evidence>
<keyword evidence="3 4" id="KW-0175">Coiled coil</keyword>
<dbReference type="GO" id="GO:0022857">
    <property type="term" value="F:transmembrane transporter activity"/>
    <property type="evidence" value="ECO:0007669"/>
    <property type="project" value="InterPro"/>
</dbReference>
<organism evidence="9 10">
    <name type="scientific">Thermophilibacter immobilis</name>
    <dbReference type="NCBI Taxonomy" id="2779519"/>
    <lineage>
        <taxon>Bacteria</taxon>
        <taxon>Bacillati</taxon>
        <taxon>Actinomycetota</taxon>
        <taxon>Coriobacteriia</taxon>
        <taxon>Coriobacteriales</taxon>
        <taxon>Atopobiaceae</taxon>
        <taxon>Thermophilibacter</taxon>
    </lineage>
</organism>
<dbReference type="Pfam" id="PF25990">
    <property type="entry name" value="Beta-barrel_YknX"/>
    <property type="match status" value="1"/>
</dbReference>
<dbReference type="Proteomes" id="UP000593735">
    <property type="component" value="Chromosome"/>
</dbReference>
<feature type="region of interest" description="Disordered" evidence="5">
    <location>
        <begin position="1"/>
        <end position="53"/>
    </location>
</feature>
<evidence type="ECO:0000256" key="3">
    <source>
        <dbReference type="ARBA" id="ARBA00023054"/>
    </source>
</evidence>
<protein>
    <submittedName>
        <fullName evidence="9">Efflux RND transporter periplasmic adaptor subunit</fullName>
    </submittedName>
</protein>